<dbReference type="GO" id="GO:0005829">
    <property type="term" value="C:cytosol"/>
    <property type="evidence" value="ECO:0007669"/>
    <property type="project" value="TreeGrafter"/>
</dbReference>
<dbReference type="InterPro" id="IPR002695">
    <property type="entry name" value="PurH-like"/>
</dbReference>
<dbReference type="NCBIfam" id="NF002049">
    <property type="entry name" value="PRK00881.1"/>
    <property type="match status" value="1"/>
</dbReference>
<dbReference type="Pfam" id="PF01808">
    <property type="entry name" value="AICARFT_IMPCHas"/>
    <property type="match status" value="1"/>
</dbReference>
<feature type="region of interest" description="Disordered" evidence="10">
    <location>
        <begin position="34"/>
        <end position="57"/>
    </location>
</feature>
<evidence type="ECO:0000256" key="1">
    <source>
        <dbReference type="ARBA" id="ARBA00004844"/>
    </source>
</evidence>
<evidence type="ECO:0000259" key="11">
    <source>
        <dbReference type="PROSITE" id="PS51855"/>
    </source>
</evidence>
<dbReference type="InterPro" id="IPR024051">
    <property type="entry name" value="AICAR_Tfase_dup_dom_sf"/>
</dbReference>
<sequence>MSAVLRAAGVACGCCVRVLRAGMVCAAWPEHAGPAPGNSTPPRTSAPAHLTSPTTPHHRLPRITEALLPKFCPTPMYALLSVSDKTGVLDLARRLHAKGVTLLSTGGTAKLLLEAGLPVTEVATHTGFPEMLDGRVKTLHPRVHGGLLARRDLPAHMQAIAAHGIAAIDWLVVNLYPFEATVAKTGCTLEDAIENIDIGGPAMVRSAAKNWQGVSVLTDCAQYEAALAEFEASGAVSQATRFALAVAAFNRIAQYDAAISNYLSALQADGTQATYPARLNSSFVKLQDLRYGENPHQSAAFYRDLHPAPGSLPLARQLQGKELSYNNIADADAAWECVKSFATGACVIVKHANPCGVALGDTAEAAYRKAFATDPTSAFGGIIAFNQAVDEAAAKALSGQFVEVLIAPAYSDAALAVLAAKANVRVLAIDLAQVDRHGATPWAQGRNAQDVKRVNSGILVQTADNAVLTTADLKVVTKRAPSDAEIADLLFAWTVAKFTKSNAIVFARDAQTIGVGAGQMSRVDSTRIATIKAANAGLAVGGSAVASDAFFPFRDGVDVLAAAGAKAVIQPGGSMRDAEVIAAADEHGLAMVLTGVRHFRH</sequence>
<evidence type="ECO:0000256" key="8">
    <source>
        <dbReference type="ARBA" id="ARBA00050488"/>
    </source>
</evidence>
<evidence type="ECO:0000256" key="4">
    <source>
        <dbReference type="ARBA" id="ARBA00022679"/>
    </source>
</evidence>
<comment type="similarity">
    <text evidence="3">Belongs to the PurH family.</text>
</comment>
<dbReference type="HAMAP" id="MF_00139">
    <property type="entry name" value="PurH"/>
    <property type="match status" value="1"/>
</dbReference>
<dbReference type="FunFam" id="3.40.140.20:FF:000002">
    <property type="entry name" value="Bifunctional purine biosynthesis protein PurH"/>
    <property type="match status" value="1"/>
</dbReference>
<comment type="pathway">
    <text evidence="2">Purine metabolism; IMP biosynthesis via de novo pathway; 5-formamido-1-(5-phospho-D-ribosyl)imidazole-4-carboxamide from 5-amino-1-(5-phospho-D-ribosyl)imidazole-4-carboxamide (10-formyl THF route): step 1/1.</text>
</comment>
<dbReference type="EC" id="2.1.2.3" evidence="12"/>
<dbReference type="Pfam" id="PF02142">
    <property type="entry name" value="MGS"/>
    <property type="match status" value="1"/>
</dbReference>
<keyword evidence="4 12" id="KW-0808">Transferase</keyword>
<dbReference type="AlphaFoldDB" id="E6PU19"/>
<dbReference type="SUPFAM" id="SSF53927">
    <property type="entry name" value="Cytidine deaminase-like"/>
    <property type="match status" value="1"/>
</dbReference>
<dbReference type="InterPro" id="IPR011607">
    <property type="entry name" value="MGS-like_dom"/>
</dbReference>
<keyword evidence="7" id="KW-0511">Multifunctional enzyme</keyword>
<proteinExistence type="inferred from homology"/>
<comment type="catalytic activity">
    <reaction evidence="9">
        <text>IMP + H2O = 5-formamido-1-(5-phospho-D-ribosyl)imidazole-4-carboxamide</text>
        <dbReference type="Rhea" id="RHEA:18445"/>
        <dbReference type="ChEBI" id="CHEBI:15377"/>
        <dbReference type="ChEBI" id="CHEBI:58053"/>
        <dbReference type="ChEBI" id="CHEBI:58467"/>
        <dbReference type="EC" id="3.5.4.10"/>
    </reaction>
</comment>
<dbReference type="InterPro" id="IPR036914">
    <property type="entry name" value="MGS-like_dom_sf"/>
</dbReference>
<evidence type="ECO:0000256" key="9">
    <source>
        <dbReference type="ARBA" id="ARBA00050687"/>
    </source>
</evidence>
<dbReference type="PROSITE" id="PS51855">
    <property type="entry name" value="MGS"/>
    <property type="match status" value="1"/>
</dbReference>
<comment type="pathway">
    <text evidence="1">Purine metabolism; IMP biosynthesis via de novo pathway; IMP from 5-formamido-1-(5-phospho-D-ribosyl)imidazole-4-carboxamide: step 1/1.</text>
</comment>
<dbReference type="NCBIfam" id="TIGR00355">
    <property type="entry name" value="purH"/>
    <property type="match status" value="1"/>
</dbReference>
<dbReference type="EC" id="3.5.4.10" evidence="12"/>
<dbReference type="PANTHER" id="PTHR11692">
    <property type="entry name" value="BIFUNCTIONAL PURINE BIOSYNTHESIS PROTEIN PURH"/>
    <property type="match status" value="1"/>
</dbReference>
<keyword evidence="6 12" id="KW-0378">Hydrolase</keyword>
<dbReference type="InterPro" id="IPR016193">
    <property type="entry name" value="Cytidine_deaminase-like"/>
</dbReference>
<name>E6PU19_9ZZZZ</name>
<accession>E6PU19</accession>
<dbReference type="PANTHER" id="PTHR11692:SF0">
    <property type="entry name" value="BIFUNCTIONAL PURINE BIOSYNTHESIS PROTEIN ATIC"/>
    <property type="match status" value="1"/>
</dbReference>
<keyword evidence="5" id="KW-0658">Purine biosynthesis</keyword>
<reference evidence="12" key="1">
    <citation type="submission" date="2009-10" db="EMBL/GenBank/DDBJ databases">
        <title>Diversity of trophic interactions inside an arsenic-rich microbial ecosystem.</title>
        <authorList>
            <person name="Bertin P.N."/>
            <person name="Heinrich-Salmeron A."/>
            <person name="Pelletier E."/>
            <person name="Goulhen-Chollet F."/>
            <person name="Arsene-Ploetze F."/>
            <person name="Gallien S."/>
            <person name="Calteau A."/>
            <person name="Vallenet D."/>
            <person name="Casiot C."/>
            <person name="Chane-Woon-Ming B."/>
            <person name="Giloteaux L."/>
            <person name="Barakat M."/>
            <person name="Bonnefoy V."/>
            <person name="Bruneel O."/>
            <person name="Chandler M."/>
            <person name="Cleiss J."/>
            <person name="Duran R."/>
            <person name="Elbaz-Poulichet F."/>
            <person name="Fonknechten N."/>
            <person name="Lauga B."/>
            <person name="Mornico D."/>
            <person name="Ortet P."/>
            <person name="Schaeffer C."/>
            <person name="Siguier P."/>
            <person name="Alexander Thil Smith A."/>
            <person name="Van Dorsselaer A."/>
            <person name="Weissenbach J."/>
            <person name="Medigue C."/>
            <person name="Le Paslier D."/>
        </authorList>
    </citation>
    <scope>NUCLEOTIDE SEQUENCE</scope>
</reference>
<evidence type="ECO:0000313" key="12">
    <source>
        <dbReference type="EMBL" id="CBH98426.1"/>
    </source>
</evidence>
<evidence type="ECO:0000256" key="6">
    <source>
        <dbReference type="ARBA" id="ARBA00022801"/>
    </source>
</evidence>
<dbReference type="Gene3D" id="3.40.140.20">
    <property type="match status" value="2"/>
</dbReference>
<dbReference type="FunFam" id="3.40.50.1380:FF:000001">
    <property type="entry name" value="Bifunctional purine biosynthesis protein PurH"/>
    <property type="match status" value="1"/>
</dbReference>
<dbReference type="UniPathway" id="UPA00074">
    <property type="reaction ID" value="UER00133"/>
</dbReference>
<evidence type="ECO:0000256" key="3">
    <source>
        <dbReference type="ARBA" id="ARBA00007667"/>
    </source>
</evidence>
<feature type="domain" description="MGS-like" evidence="11">
    <location>
        <begin position="66"/>
        <end position="218"/>
    </location>
</feature>
<dbReference type="Gene3D" id="3.40.50.1380">
    <property type="entry name" value="Methylglyoxal synthase-like domain"/>
    <property type="match status" value="1"/>
</dbReference>
<dbReference type="CDD" id="cd01421">
    <property type="entry name" value="IMPCH"/>
    <property type="match status" value="1"/>
</dbReference>
<dbReference type="EMBL" id="CABM01000053">
    <property type="protein sequence ID" value="CBH98426.1"/>
    <property type="molecule type" value="Genomic_DNA"/>
</dbReference>
<dbReference type="PIRSF" id="PIRSF000414">
    <property type="entry name" value="AICARFT_IMPCHas"/>
    <property type="match status" value="1"/>
</dbReference>
<dbReference type="GO" id="GO:0006189">
    <property type="term" value="P:'de novo' IMP biosynthetic process"/>
    <property type="evidence" value="ECO:0007669"/>
    <property type="project" value="UniProtKB-UniPathway"/>
</dbReference>
<dbReference type="SMART" id="SM00851">
    <property type="entry name" value="MGS"/>
    <property type="match status" value="1"/>
</dbReference>
<evidence type="ECO:0000256" key="2">
    <source>
        <dbReference type="ARBA" id="ARBA00004954"/>
    </source>
</evidence>
<evidence type="ECO:0000256" key="10">
    <source>
        <dbReference type="SAM" id="MobiDB-lite"/>
    </source>
</evidence>
<dbReference type="SMART" id="SM00798">
    <property type="entry name" value="AICARFT_IMPCHas"/>
    <property type="match status" value="1"/>
</dbReference>
<comment type="catalytic activity">
    <reaction evidence="8">
        <text>(6R)-10-formyltetrahydrofolate + 5-amino-1-(5-phospho-beta-D-ribosyl)imidazole-4-carboxamide = 5-formamido-1-(5-phospho-D-ribosyl)imidazole-4-carboxamide + (6S)-5,6,7,8-tetrahydrofolate</text>
        <dbReference type="Rhea" id="RHEA:22192"/>
        <dbReference type="ChEBI" id="CHEBI:57453"/>
        <dbReference type="ChEBI" id="CHEBI:58467"/>
        <dbReference type="ChEBI" id="CHEBI:58475"/>
        <dbReference type="ChEBI" id="CHEBI:195366"/>
        <dbReference type="EC" id="2.1.2.3"/>
    </reaction>
</comment>
<evidence type="ECO:0000256" key="7">
    <source>
        <dbReference type="ARBA" id="ARBA00023268"/>
    </source>
</evidence>
<comment type="caution">
    <text evidence="12">The sequence shown here is derived from an EMBL/GenBank/DDBJ whole genome shotgun (WGS) entry which is preliminary data.</text>
</comment>
<evidence type="ECO:0000256" key="5">
    <source>
        <dbReference type="ARBA" id="ARBA00022755"/>
    </source>
</evidence>
<dbReference type="GO" id="GO:0004643">
    <property type="term" value="F:phosphoribosylaminoimidazolecarboxamide formyltransferase activity"/>
    <property type="evidence" value="ECO:0007669"/>
    <property type="project" value="UniProtKB-EC"/>
</dbReference>
<organism evidence="12">
    <name type="scientific">mine drainage metagenome</name>
    <dbReference type="NCBI Taxonomy" id="410659"/>
    <lineage>
        <taxon>unclassified sequences</taxon>
        <taxon>metagenomes</taxon>
        <taxon>ecological metagenomes</taxon>
    </lineage>
</organism>
<dbReference type="GO" id="GO:0003937">
    <property type="term" value="F:IMP cyclohydrolase activity"/>
    <property type="evidence" value="ECO:0007669"/>
    <property type="project" value="UniProtKB-EC"/>
</dbReference>
<protein>
    <submittedName>
        <fullName evidence="12">Bifunctional purine biosynthesis protein purH</fullName>
        <ecNumber evidence="12">2.1.2.3</ecNumber>
        <ecNumber evidence="12">3.5.4.10</ecNumber>
    </submittedName>
</protein>
<dbReference type="SUPFAM" id="SSF52335">
    <property type="entry name" value="Methylglyoxal synthase-like"/>
    <property type="match status" value="1"/>
</dbReference>
<gene>
    <name evidence="12" type="primary">purH</name>
    <name evidence="12" type="ORF">CARN2_3904</name>
</gene>
<dbReference type="FunFam" id="3.40.140.20:FF:000001">
    <property type="entry name" value="Bifunctional purine biosynthesis protein PurH"/>
    <property type="match status" value="1"/>
</dbReference>